<dbReference type="AlphaFoldDB" id="A0A8J2ILS9"/>
<dbReference type="Proteomes" id="UP000693738">
    <property type="component" value="Unassembled WGS sequence"/>
</dbReference>
<comment type="caution">
    <text evidence="1">The sequence shown here is derived from an EMBL/GenBank/DDBJ whole genome shotgun (WGS) entry which is preliminary data.</text>
</comment>
<accession>A0A8J2ILS9</accession>
<sequence length="221" mass="25652">MRADDRLTWWQIEALKRDQDDFDLHIYKDFTAYGMHELMENIFLQFNSVFKAKPSYRDFWPEVEGLALILRSGIVSSEMCDDPAKCEAIGEMVDYLTLATIDALKKQDVFKPDSESRISIDYEFSEECCSWICKVIDLAEEADIELTAPHDFDKHYDEIVEARDKRARDMKRWNNVNLGTKLKAYGNKHGDDPTRIGGQHCDITKMPKAQRDKHSFKPDSG</sequence>
<evidence type="ECO:0000313" key="2">
    <source>
        <dbReference type="Proteomes" id="UP000693738"/>
    </source>
</evidence>
<protein>
    <submittedName>
        <fullName evidence="1">Uncharacterized protein</fullName>
    </submittedName>
</protein>
<evidence type="ECO:0000313" key="1">
    <source>
        <dbReference type="EMBL" id="CAG7559875.1"/>
    </source>
</evidence>
<organism evidence="1 2">
    <name type="scientific">Fusarium equiseti</name>
    <name type="common">Fusarium scirpi</name>
    <dbReference type="NCBI Taxonomy" id="61235"/>
    <lineage>
        <taxon>Eukaryota</taxon>
        <taxon>Fungi</taxon>
        <taxon>Dikarya</taxon>
        <taxon>Ascomycota</taxon>
        <taxon>Pezizomycotina</taxon>
        <taxon>Sordariomycetes</taxon>
        <taxon>Hypocreomycetidae</taxon>
        <taxon>Hypocreales</taxon>
        <taxon>Nectriaceae</taxon>
        <taxon>Fusarium</taxon>
        <taxon>Fusarium incarnatum-equiseti species complex</taxon>
    </lineage>
</organism>
<proteinExistence type="predicted"/>
<gene>
    <name evidence="1" type="ORF">FEQUK3_LOCUS5607</name>
</gene>
<reference evidence="1" key="1">
    <citation type="submission" date="2021-05" db="EMBL/GenBank/DDBJ databases">
        <authorList>
            <person name="Khan N."/>
        </authorList>
    </citation>
    <scope>NUCLEOTIDE SEQUENCE</scope>
</reference>
<dbReference type="EMBL" id="CAJSTJ010000130">
    <property type="protein sequence ID" value="CAG7559875.1"/>
    <property type="molecule type" value="Genomic_DNA"/>
</dbReference>
<name>A0A8J2ILS9_FUSEQ</name>